<dbReference type="InterPro" id="IPR050134">
    <property type="entry name" value="NAD-dep_sirtuin_deacylases"/>
</dbReference>
<dbReference type="InterPro" id="IPR003000">
    <property type="entry name" value="Sirtuin"/>
</dbReference>
<feature type="binding site" evidence="4">
    <location>
        <position position="164"/>
    </location>
    <ligand>
        <name>Zn(2+)</name>
        <dbReference type="ChEBI" id="CHEBI:29105"/>
    </ligand>
</feature>
<dbReference type="SUPFAM" id="SSF52467">
    <property type="entry name" value="DHS-like NAD/FAD-binding domain"/>
    <property type="match status" value="1"/>
</dbReference>
<feature type="active site" description="Proton acceptor" evidence="4">
    <location>
        <position position="128"/>
    </location>
</feature>
<evidence type="ECO:0000259" key="5">
    <source>
        <dbReference type="PROSITE" id="PS50305"/>
    </source>
</evidence>
<dbReference type="Gene3D" id="3.30.1600.10">
    <property type="entry name" value="SIR2/SIRT2 'Small Domain"/>
    <property type="match status" value="1"/>
</dbReference>
<feature type="binding site" evidence="4">
    <location>
        <position position="139"/>
    </location>
    <ligand>
        <name>Zn(2+)</name>
        <dbReference type="ChEBI" id="CHEBI:29105"/>
    </ligand>
</feature>
<dbReference type="EMBL" id="AP012057">
    <property type="protein sequence ID" value="BAN03219.1"/>
    <property type="molecule type" value="Genomic_DNA"/>
</dbReference>
<sequence length="257" mass="27726">MMEAIDGEQISRVREVLRDAGRVVVLTGAGISTDSGIPDFRGPNGVWTKNPAAEKASNITHYLNEPEVRQAAWQNRLTTPAWTAEPNRGHAAIVELERQGRLHAIVTQNIDGLHQKAGNDPAKVIEVHGTVWFTRCWECEDRRPMEQALARVRAGDVDPACLECGGILKSDTISFGQSLIPEVIDRAMRVSDECDVMLAVGSTLSVYPAANCVPRANAGGADVIIVNGDETNMDRYATHLLQGSIGDIVPAIVAPAT</sequence>
<dbReference type="KEGG" id="aym:YM304_29050"/>
<organism evidence="6 7">
    <name type="scientific">Ilumatobacter coccineus (strain NBRC 103263 / KCTC 29153 / YM16-304)</name>
    <dbReference type="NCBI Taxonomy" id="1313172"/>
    <lineage>
        <taxon>Bacteria</taxon>
        <taxon>Bacillati</taxon>
        <taxon>Actinomycetota</taxon>
        <taxon>Acidimicrobiia</taxon>
        <taxon>Acidimicrobiales</taxon>
        <taxon>Ilumatobacteraceae</taxon>
        <taxon>Ilumatobacter</taxon>
    </lineage>
</organism>
<gene>
    <name evidence="6" type="primary">npdA</name>
    <name evidence="6" type="ORF">YM304_29050</name>
</gene>
<evidence type="ECO:0000313" key="6">
    <source>
        <dbReference type="EMBL" id="BAN03219.1"/>
    </source>
</evidence>
<dbReference type="InterPro" id="IPR029035">
    <property type="entry name" value="DHS-like_NAD/FAD-binding_dom"/>
</dbReference>
<dbReference type="AlphaFoldDB" id="A0A6C7EDG6"/>
<evidence type="ECO:0000313" key="7">
    <source>
        <dbReference type="Proteomes" id="UP000011863"/>
    </source>
</evidence>
<keyword evidence="3" id="KW-0520">NAD</keyword>
<dbReference type="InterPro" id="IPR026590">
    <property type="entry name" value="Ssirtuin_cat_dom"/>
</dbReference>
<dbReference type="EC" id="2.3.1.286" evidence="1"/>
<dbReference type="GO" id="GO:0017136">
    <property type="term" value="F:histone deacetylase activity, NAD-dependent"/>
    <property type="evidence" value="ECO:0007669"/>
    <property type="project" value="TreeGrafter"/>
</dbReference>
<dbReference type="GO" id="GO:0046872">
    <property type="term" value="F:metal ion binding"/>
    <property type="evidence" value="ECO:0007669"/>
    <property type="project" value="UniProtKB-KW"/>
</dbReference>
<dbReference type="PANTHER" id="PTHR11085:SF4">
    <property type="entry name" value="NAD-DEPENDENT PROTEIN DEACYLASE"/>
    <property type="match status" value="1"/>
</dbReference>
<keyword evidence="7" id="KW-1185">Reference proteome</keyword>
<evidence type="ECO:0000256" key="3">
    <source>
        <dbReference type="ARBA" id="ARBA00023027"/>
    </source>
</evidence>
<protein>
    <recommendedName>
        <fullName evidence="1">protein acetyllysine N-acetyltransferase</fullName>
        <ecNumber evidence="1">2.3.1.286</ecNumber>
    </recommendedName>
</protein>
<keyword evidence="4" id="KW-0862">Zinc</keyword>
<name>A0A6C7EDG6_ILUCY</name>
<dbReference type="PANTHER" id="PTHR11085">
    <property type="entry name" value="NAD-DEPENDENT PROTEIN DEACYLASE SIRTUIN-5, MITOCHONDRIAL-RELATED"/>
    <property type="match status" value="1"/>
</dbReference>
<dbReference type="CDD" id="cd01407">
    <property type="entry name" value="SIR2-fam"/>
    <property type="match status" value="1"/>
</dbReference>
<dbReference type="GO" id="GO:0016787">
    <property type="term" value="F:hydrolase activity"/>
    <property type="evidence" value="ECO:0007669"/>
    <property type="project" value="UniProtKB-KW"/>
</dbReference>
<dbReference type="GO" id="GO:0070403">
    <property type="term" value="F:NAD+ binding"/>
    <property type="evidence" value="ECO:0007669"/>
    <property type="project" value="InterPro"/>
</dbReference>
<keyword evidence="2" id="KW-0808">Transferase</keyword>
<keyword evidence="4" id="KW-0479">Metal-binding</keyword>
<keyword evidence="6" id="KW-0378">Hydrolase</keyword>
<dbReference type="InterPro" id="IPR026591">
    <property type="entry name" value="Sirtuin_cat_small_dom_sf"/>
</dbReference>
<dbReference type="Proteomes" id="UP000011863">
    <property type="component" value="Chromosome"/>
</dbReference>
<evidence type="ECO:0000256" key="1">
    <source>
        <dbReference type="ARBA" id="ARBA00012928"/>
    </source>
</evidence>
<accession>A0A6C7EDG6</accession>
<evidence type="ECO:0000256" key="2">
    <source>
        <dbReference type="ARBA" id="ARBA00022679"/>
    </source>
</evidence>
<dbReference type="Pfam" id="PF02146">
    <property type="entry name" value="SIR2"/>
    <property type="match status" value="1"/>
</dbReference>
<reference evidence="6 7" key="1">
    <citation type="journal article" date="2013" name="Int. J. Syst. Evol. Microbiol.">
        <title>Ilumatobacter nonamiense sp. nov. and Ilumatobacter coccineum sp. nov., isolated from seashore sand.</title>
        <authorList>
            <person name="Matsumoto A."/>
            <person name="Kasai H."/>
            <person name="Matsuo Y."/>
            <person name="Shizuri Y."/>
            <person name="Ichikawa N."/>
            <person name="Fujita N."/>
            <person name="Omura S."/>
            <person name="Takahashi Y."/>
        </authorList>
    </citation>
    <scope>NUCLEOTIDE SEQUENCE [LARGE SCALE GENOMIC DNA]</scope>
    <source>
        <strain evidence="7">NBRC 103263 / KCTC 29153 / YM16-304</strain>
    </source>
</reference>
<dbReference type="Gene3D" id="3.40.50.1220">
    <property type="entry name" value="TPP-binding domain"/>
    <property type="match status" value="1"/>
</dbReference>
<feature type="binding site" evidence="4">
    <location>
        <position position="136"/>
    </location>
    <ligand>
        <name>Zn(2+)</name>
        <dbReference type="ChEBI" id="CHEBI:29105"/>
    </ligand>
</feature>
<dbReference type="PROSITE" id="PS50305">
    <property type="entry name" value="SIRTUIN"/>
    <property type="match status" value="1"/>
</dbReference>
<evidence type="ECO:0000256" key="4">
    <source>
        <dbReference type="PROSITE-ProRule" id="PRU00236"/>
    </source>
</evidence>
<proteinExistence type="predicted"/>
<feature type="domain" description="Deacetylase sirtuin-type" evidence="5">
    <location>
        <begin position="3"/>
        <end position="257"/>
    </location>
</feature>
<feature type="binding site" evidence="4">
    <location>
        <position position="161"/>
    </location>
    <ligand>
        <name>Zn(2+)</name>
        <dbReference type="ChEBI" id="CHEBI:29105"/>
    </ligand>
</feature>